<dbReference type="AlphaFoldDB" id="A0A5J5J914"/>
<dbReference type="PANTHER" id="PTHR33734:SF22">
    <property type="entry name" value="MEMBRANE-BOUND LYTIC MUREIN TRANSGLYCOSYLASE D"/>
    <property type="match status" value="1"/>
</dbReference>
<feature type="region of interest" description="Disordered" evidence="1">
    <location>
        <begin position="33"/>
        <end position="54"/>
    </location>
</feature>
<organism evidence="4 5">
    <name type="scientific">Microbacterium rhizomatis</name>
    <dbReference type="NCBI Taxonomy" id="1631477"/>
    <lineage>
        <taxon>Bacteria</taxon>
        <taxon>Bacillati</taxon>
        <taxon>Actinomycetota</taxon>
        <taxon>Actinomycetes</taxon>
        <taxon>Micrococcales</taxon>
        <taxon>Microbacteriaceae</taxon>
        <taxon>Microbacterium</taxon>
    </lineage>
</organism>
<feature type="domain" description="LysM" evidence="3">
    <location>
        <begin position="196"/>
        <end position="240"/>
    </location>
</feature>
<dbReference type="CDD" id="cd00118">
    <property type="entry name" value="LysM"/>
    <property type="match status" value="3"/>
</dbReference>
<evidence type="ECO:0000259" key="3">
    <source>
        <dbReference type="PROSITE" id="PS51782"/>
    </source>
</evidence>
<dbReference type="Pfam" id="PF01476">
    <property type="entry name" value="LysM"/>
    <property type="match status" value="3"/>
</dbReference>
<dbReference type="Gene3D" id="3.10.350.10">
    <property type="entry name" value="LysM domain"/>
    <property type="match status" value="3"/>
</dbReference>
<feature type="chain" id="PRO_5023849173" evidence="2">
    <location>
        <begin position="26"/>
        <end position="393"/>
    </location>
</feature>
<evidence type="ECO:0000313" key="5">
    <source>
        <dbReference type="Proteomes" id="UP000325827"/>
    </source>
</evidence>
<reference evidence="5" key="1">
    <citation type="submission" date="2019-09" db="EMBL/GenBank/DDBJ databases">
        <title>Mumia zhuanghuii sp. nov. isolated from the intestinal contents of plateau pika (Ochotona curzoniae) in the Qinghai-Tibet plateau of China.</title>
        <authorList>
            <person name="Tian Z."/>
        </authorList>
    </citation>
    <scope>NUCLEOTIDE SEQUENCE [LARGE SCALE GENOMIC DNA]</scope>
    <source>
        <strain evidence="5">JCM 30598</strain>
    </source>
</reference>
<feature type="domain" description="LysM" evidence="3">
    <location>
        <begin position="66"/>
        <end position="110"/>
    </location>
</feature>
<keyword evidence="2" id="KW-0732">Signal</keyword>
<dbReference type="Proteomes" id="UP000325827">
    <property type="component" value="Unassembled WGS sequence"/>
</dbReference>
<proteinExistence type="predicted"/>
<dbReference type="SUPFAM" id="SSF54106">
    <property type="entry name" value="LysM domain"/>
    <property type="match status" value="3"/>
</dbReference>
<evidence type="ECO:0000256" key="1">
    <source>
        <dbReference type="SAM" id="MobiDB-lite"/>
    </source>
</evidence>
<evidence type="ECO:0000313" key="4">
    <source>
        <dbReference type="EMBL" id="KAA9111664.1"/>
    </source>
</evidence>
<feature type="domain" description="LysM" evidence="3">
    <location>
        <begin position="132"/>
        <end position="176"/>
    </location>
</feature>
<feature type="compositionally biased region" description="Low complexity" evidence="1">
    <location>
        <begin position="41"/>
        <end position="54"/>
    </location>
</feature>
<gene>
    <name evidence="4" type="ORF">F6B43_04700</name>
</gene>
<evidence type="ECO:0000256" key="2">
    <source>
        <dbReference type="SAM" id="SignalP"/>
    </source>
</evidence>
<accession>A0A5J5J914</accession>
<dbReference type="PROSITE" id="PS51782">
    <property type="entry name" value="LYSM"/>
    <property type="match status" value="3"/>
</dbReference>
<dbReference type="GO" id="GO:0008932">
    <property type="term" value="F:lytic endotransglycosylase activity"/>
    <property type="evidence" value="ECO:0007669"/>
    <property type="project" value="TreeGrafter"/>
</dbReference>
<keyword evidence="5" id="KW-1185">Reference proteome</keyword>
<name>A0A5J5J914_9MICO</name>
<feature type="signal peptide" evidence="2">
    <location>
        <begin position="1"/>
        <end position="25"/>
    </location>
</feature>
<sequence>MLIDRAQAVFVSSLALTLAAVPAHAATLTAVPQAGARGSERVPVPGAAEAAPRGAAFRAPATETLDDYTVQPGDTVSAIAGRHGLSTAEVLAANALTPESIIYPGQVLRMTGTPAPQAPIAAPPAPQAPASSDYEIVDGDTISGIASSHGIATRTLLDANGLDETSIVYPGQQIVIPGAMVPASATPPPSGPENTSAYVVQAGDTVTAIAQAHGLSTQAILDANGLTRASIIYPGESITIPGPDAVAAPPAVTPPAETALDEEQRANAALIIRIGRELGVPDRGIEIALGTAMQESWLRNLGWGDRDSLGLFQQRPSTGWGTPDEVGDPAYATRSFFLGATGADGTRTLGLLDIAGWEDMSFADAAQAVQISAHPDRYAGWELPASQWLAALG</sequence>
<protein>
    <submittedName>
        <fullName evidence="4">LysM peptidoglycan-binding domain-containing protein</fullName>
    </submittedName>
</protein>
<dbReference type="OrthoDB" id="5171895at2"/>
<dbReference type="EMBL" id="VYSA01000001">
    <property type="protein sequence ID" value="KAA9111664.1"/>
    <property type="molecule type" value="Genomic_DNA"/>
</dbReference>
<dbReference type="InterPro" id="IPR018392">
    <property type="entry name" value="LysM"/>
</dbReference>
<dbReference type="InterPro" id="IPR036779">
    <property type="entry name" value="LysM_dom_sf"/>
</dbReference>
<dbReference type="PANTHER" id="PTHR33734">
    <property type="entry name" value="LYSM DOMAIN-CONTAINING GPI-ANCHORED PROTEIN 2"/>
    <property type="match status" value="1"/>
</dbReference>
<dbReference type="SMART" id="SM00257">
    <property type="entry name" value="LysM"/>
    <property type="match status" value="3"/>
</dbReference>
<comment type="caution">
    <text evidence="4">The sequence shown here is derived from an EMBL/GenBank/DDBJ whole genome shotgun (WGS) entry which is preliminary data.</text>
</comment>